<proteinExistence type="predicted"/>
<dbReference type="SUPFAM" id="SSF56112">
    <property type="entry name" value="Protein kinase-like (PK-like)"/>
    <property type="match status" value="1"/>
</dbReference>
<dbReference type="InterPro" id="IPR017441">
    <property type="entry name" value="Protein_kinase_ATP_BS"/>
</dbReference>
<dbReference type="Proteomes" id="UP000198519">
    <property type="component" value="Unassembled WGS sequence"/>
</dbReference>
<dbReference type="GO" id="GO:0005524">
    <property type="term" value="F:ATP binding"/>
    <property type="evidence" value="ECO:0007669"/>
    <property type="project" value="UniProtKB-UniRule"/>
</dbReference>
<evidence type="ECO:0000256" key="7">
    <source>
        <dbReference type="SAM" id="Phobius"/>
    </source>
</evidence>
<evidence type="ECO:0000256" key="4">
    <source>
        <dbReference type="ARBA" id="ARBA00022840"/>
    </source>
</evidence>
<dbReference type="InterPro" id="IPR000719">
    <property type="entry name" value="Prot_kinase_dom"/>
</dbReference>
<evidence type="ECO:0000256" key="3">
    <source>
        <dbReference type="ARBA" id="ARBA00022777"/>
    </source>
</evidence>
<keyword evidence="3 9" id="KW-0418">Kinase</keyword>
<evidence type="ECO:0000256" key="2">
    <source>
        <dbReference type="ARBA" id="ARBA00022741"/>
    </source>
</evidence>
<feature type="binding site" evidence="5">
    <location>
        <position position="47"/>
    </location>
    <ligand>
        <name>ATP</name>
        <dbReference type="ChEBI" id="CHEBI:30616"/>
    </ligand>
</feature>
<keyword evidence="1" id="KW-0808">Transferase</keyword>
<dbReference type="PROSITE" id="PS00107">
    <property type="entry name" value="PROTEIN_KINASE_ATP"/>
    <property type="match status" value="1"/>
</dbReference>
<evidence type="ECO:0000259" key="8">
    <source>
        <dbReference type="PROSITE" id="PS50011"/>
    </source>
</evidence>
<dbReference type="STRING" id="488535.SAMN04487963_3197"/>
<keyword evidence="7" id="KW-1133">Transmembrane helix</keyword>
<dbReference type="GO" id="GO:0004674">
    <property type="term" value="F:protein serine/threonine kinase activity"/>
    <property type="evidence" value="ECO:0007669"/>
    <property type="project" value="UniProtKB-KW"/>
</dbReference>
<dbReference type="AlphaFoldDB" id="A0A1I4SG93"/>
<feature type="compositionally biased region" description="Low complexity" evidence="6">
    <location>
        <begin position="308"/>
        <end position="317"/>
    </location>
</feature>
<dbReference type="InterPro" id="IPR011009">
    <property type="entry name" value="Kinase-like_dom_sf"/>
</dbReference>
<dbReference type="Gene3D" id="1.10.510.10">
    <property type="entry name" value="Transferase(Phosphotransferase) domain 1"/>
    <property type="match status" value="1"/>
</dbReference>
<dbReference type="EMBL" id="FOUE01000005">
    <property type="protein sequence ID" value="SFM63313.1"/>
    <property type="molecule type" value="Genomic_DNA"/>
</dbReference>
<reference evidence="10" key="1">
    <citation type="submission" date="2016-10" db="EMBL/GenBank/DDBJ databases">
        <authorList>
            <person name="Varghese N."/>
            <person name="Submissions S."/>
        </authorList>
    </citation>
    <scope>NUCLEOTIDE SEQUENCE [LARGE SCALE GENOMIC DNA]</scope>
    <source>
        <strain evidence="10">CGMCC 1.7061</strain>
    </source>
</reference>
<feature type="domain" description="Protein kinase" evidence="8">
    <location>
        <begin position="18"/>
        <end position="294"/>
    </location>
</feature>
<gene>
    <name evidence="9" type="ORF">SAMN04487963_3197</name>
</gene>
<dbReference type="SMART" id="SM00220">
    <property type="entry name" value="S_TKc"/>
    <property type="match status" value="1"/>
</dbReference>
<feature type="transmembrane region" description="Helical" evidence="7">
    <location>
        <begin position="346"/>
        <end position="366"/>
    </location>
</feature>
<protein>
    <submittedName>
        <fullName evidence="9">Serine/threonine protein kinase</fullName>
    </submittedName>
</protein>
<keyword evidence="7" id="KW-0472">Membrane</keyword>
<keyword evidence="10" id="KW-1185">Reference proteome</keyword>
<sequence>MTQPMTLALANGSRIAEYRIERLLGEGGFGLTYLATDEHLHKRVAIKEYLPIDFAMRGANAQVLPRTESSRNDFAWGLEAFINEARILAKFHNPYIVQVFRYFEANGTAYIVMEYVEGRTLRATVNDLGELQEAEILAVLLPVMDGLMDVHDAGILHRDIKPENILIRDDGKPVLIDFGAARQALGSKSRSITTVITPGYVPIEQYSTKGNVGPWSDIYSLAAVAYFCLTRKRPEEASDRALEDHLLPARDAANGLASPAFLNAIDRGLSVSPQDRPQNLEDWVKALRGDKEQVTKTVDSTPPPTLTPTPTKVVPEPTNEPPPKPSPAPNPAAAPAVERTSNRRGLIILLGLLLIVLGGFMAQQALLKFQGPDAPDDTTAGADSNIPSTPDTSADADPETNADAGTDSDVPEPEQPETSNGDGESEGDAVALEPEQPPEPEPEPEPLPEEDTTFRLTVITDPDGAHFVLYGDPRRYEDGIELTNGSYRLKISMPGYRTVEITVESSGEDVVREVTLVREITPQEQALFDAAKSSRSVADLQAYLNQYPQGSYADRVRSWLAEAQEREQQASEEQLRARAKEAVRAWRDCQPVPWKQTPTNGVAVFDIPGATSGSFRIRVGRTTLPASQISQIGSGSPLRELCSSATCYAVTAPFGETPYTVTQGRQNERGQACFYYPDERNHRYRVDF</sequence>
<dbReference type="PANTHER" id="PTHR43289:SF34">
    <property type="entry name" value="SERINE_THREONINE-PROTEIN KINASE YBDM-RELATED"/>
    <property type="match status" value="1"/>
</dbReference>
<evidence type="ECO:0000313" key="9">
    <source>
        <dbReference type="EMBL" id="SFM63313.1"/>
    </source>
</evidence>
<name>A0A1I4SG93_9GAMM</name>
<feature type="compositionally biased region" description="Acidic residues" evidence="6">
    <location>
        <begin position="436"/>
        <end position="449"/>
    </location>
</feature>
<evidence type="ECO:0000256" key="5">
    <source>
        <dbReference type="PROSITE-ProRule" id="PRU10141"/>
    </source>
</evidence>
<keyword evidence="9" id="KW-0723">Serine/threonine-protein kinase</keyword>
<dbReference type="PROSITE" id="PS00108">
    <property type="entry name" value="PROTEIN_KINASE_ST"/>
    <property type="match status" value="1"/>
</dbReference>
<keyword evidence="2 5" id="KW-0547">Nucleotide-binding</keyword>
<evidence type="ECO:0000256" key="6">
    <source>
        <dbReference type="SAM" id="MobiDB-lite"/>
    </source>
</evidence>
<feature type="region of interest" description="Disordered" evidence="6">
    <location>
        <begin position="291"/>
        <end position="337"/>
    </location>
</feature>
<dbReference type="CDD" id="cd14014">
    <property type="entry name" value="STKc_PknB_like"/>
    <property type="match status" value="1"/>
</dbReference>
<dbReference type="InterPro" id="IPR008271">
    <property type="entry name" value="Ser/Thr_kinase_AS"/>
</dbReference>
<evidence type="ECO:0000313" key="10">
    <source>
        <dbReference type="Proteomes" id="UP000198519"/>
    </source>
</evidence>
<dbReference type="PROSITE" id="PS50011">
    <property type="entry name" value="PROTEIN_KINASE_DOM"/>
    <property type="match status" value="1"/>
</dbReference>
<accession>A0A1I4SG93</accession>
<evidence type="ECO:0000256" key="1">
    <source>
        <dbReference type="ARBA" id="ARBA00022679"/>
    </source>
</evidence>
<keyword evidence="4 5" id="KW-0067">ATP-binding</keyword>
<organism evidence="9 10">
    <name type="scientific">Marinobacter zhejiangensis</name>
    <dbReference type="NCBI Taxonomy" id="488535"/>
    <lineage>
        <taxon>Bacteria</taxon>
        <taxon>Pseudomonadati</taxon>
        <taxon>Pseudomonadota</taxon>
        <taxon>Gammaproteobacteria</taxon>
        <taxon>Pseudomonadales</taxon>
        <taxon>Marinobacteraceae</taxon>
        <taxon>Marinobacter</taxon>
    </lineage>
</organism>
<dbReference type="Pfam" id="PF00069">
    <property type="entry name" value="Pkinase"/>
    <property type="match status" value="1"/>
</dbReference>
<dbReference type="RefSeq" id="WP_175481947.1">
    <property type="nucleotide sequence ID" value="NZ_FOUE01000005.1"/>
</dbReference>
<feature type="compositionally biased region" description="Pro residues" evidence="6">
    <location>
        <begin position="318"/>
        <end position="332"/>
    </location>
</feature>
<feature type="region of interest" description="Disordered" evidence="6">
    <location>
        <begin position="375"/>
        <end position="449"/>
    </location>
</feature>
<keyword evidence="7" id="KW-0812">Transmembrane</keyword>
<dbReference type="PANTHER" id="PTHR43289">
    <property type="entry name" value="MITOGEN-ACTIVATED PROTEIN KINASE KINASE KINASE 20-RELATED"/>
    <property type="match status" value="1"/>
</dbReference>